<dbReference type="Proteomes" id="UP000460157">
    <property type="component" value="Unassembled WGS sequence"/>
</dbReference>
<dbReference type="RefSeq" id="WP_157324412.1">
    <property type="nucleotide sequence ID" value="NZ_BMFX01000014.1"/>
</dbReference>
<feature type="compositionally biased region" description="Acidic residues" evidence="1">
    <location>
        <begin position="79"/>
        <end position="93"/>
    </location>
</feature>
<comment type="caution">
    <text evidence="3">The sequence shown here is derived from an EMBL/GenBank/DDBJ whole genome shotgun (WGS) entry which is preliminary data.</text>
</comment>
<feature type="region of interest" description="Disordered" evidence="1">
    <location>
        <begin position="79"/>
        <end position="135"/>
    </location>
</feature>
<sequence>MEPNAAQTRTATRSLRRRALSACAAGATALGITLGAAAVPAQADVYEGLDEEMLDQLITQLLEELENGGEFPEILDQAAADDDDSPEDEEDQDAGLGFGSDSEGEDEGAGQGDLDQRPDRDEAEPEDGYSWILDEPMSGDDLVQALLEAEDLPENWEVDRQYVDEAYAQASDADDIQITEEGVVVGGPESEGYLNKDFSLTGFQVSAECEQAVQDFDDIREETEYLVILPVSVDGNFAMVALASTPVEHDLYSGYYSDIIEECGTSITQGPVSVEIEPYETFDGFSVEFSDGLSAEQVHIGGASFGHNHVFFVAEGDIDSEEIQGVVQAQIDALDEAVN</sequence>
<accession>A0A7K1UKB9</accession>
<dbReference type="EMBL" id="WRPM01000080">
    <property type="protein sequence ID" value="MVT26938.1"/>
    <property type="molecule type" value="Genomic_DNA"/>
</dbReference>
<dbReference type="PROSITE" id="PS51318">
    <property type="entry name" value="TAT"/>
    <property type="match status" value="1"/>
</dbReference>
<evidence type="ECO:0000313" key="4">
    <source>
        <dbReference type="Proteomes" id="UP000460157"/>
    </source>
</evidence>
<keyword evidence="4" id="KW-1185">Reference proteome</keyword>
<protein>
    <submittedName>
        <fullName evidence="3">Uncharacterized protein</fullName>
    </submittedName>
</protein>
<dbReference type="InterPro" id="IPR006311">
    <property type="entry name" value="TAT_signal"/>
</dbReference>
<keyword evidence="2" id="KW-0732">Signal</keyword>
<dbReference type="OrthoDB" id="4968220at2"/>
<feature type="chain" id="PRO_5029720243" evidence="2">
    <location>
        <begin position="44"/>
        <end position="339"/>
    </location>
</feature>
<proteinExistence type="predicted"/>
<organism evidence="3 4">
    <name type="scientific">Nesterenkonia alkaliphila</name>
    <dbReference type="NCBI Taxonomy" id="1463631"/>
    <lineage>
        <taxon>Bacteria</taxon>
        <taxon>Bacillati</taxon>
        <taxon>Actinomycetota</taxon>
        <taxon>Actinomycetes</taxon>
        <taxon>Micrococcales</taxon>
        <taxon>Micrococcaceae</taxon>
        <taxon>Nesterenkonia</taxon>
    </lineage>
</organism>
<evidence type="ECO:0000313" key="3">
    <source>
        <dbReference type="EMBL" id="MVT26938.1"/>
    </source>
</evidence>
<name>A0A7K1UKB9_9MICC</name>
<evidence type="ECO:0000256" key="2">
    <source>
        <dbReference type="SAM" id="SignalP"/>
    </source>
</evidence>
<feature type="signal peptide" evidence="2">
    <location>
        <begin position="1"/>
        <end position="43"/>
    </location>
</feature>
<dbReference type="AlphaFoldDB" id="A0A7K1UKB9"/>
<evidence type="ECO:0000256" key="1">
    <source>
        <dbReference type="SAM" id="MobiDB-lite"/>
    </source>
</evidence>
<reference evidence="3 4" key="1">
    <citation type="submission" date="2019-12" db="EMBL/GenBank/DDBJ databases">
        <title>Nesterenkonia muleiensis sp. nov., a novel actinobacterium isolated from sap of Populus euphratica.</title>
        <authorList>
            <person name="Wang R."/>
        </authorList>
    </citation>
    <scope>NUCLEOTIDE SEQUENCE [LARGE SCALE GENOMIC DNA]</scope>
    <source>
        <strain evidence="3 4">F10</strain>
    </source>
</reference>
<gene>
    <name evidence="3" type="ORF">GNZ21_11310</name>
</gene>